<keyword evidence="2" id="KW-0472">Membrane</keyword>
<dbReference type="RefSeq" id="WP_011127148.1">
    <property type="nucleotide sequence ID" value="NC_005070.1"/>
</dbReference>
<dbReference type="Gene3D" id="1.10.287.1490">
    <property type="match status" value="1"/>
</dbReference>
<dbReference type="STRING" id="84588.SYNW0274"/>
<dbReference type="HOGENOM" id="CLU_033222_0_0_3"/>
<dbReference type="KEGG" id="syw:SYNW0274"/>
<evidence type="ECO:0000256" key="2">
    <source>
        <dbReference type="SAM" id="Phobius"/>
    </source>
</evidence>
<dbReference type="InterPro" id="IPR021435">
    <property type="entry name" value="DUF3084"/>
</dbReference>
<accession>Q7U9I2</accession>
<dbReference type="Proteomes" id="UP000001422">
    <property type="component" value="Chromosome"/>
</dbReference>
<feature type="coiled-coil region" evidence="1">
    <location>
        <begin position="77"/>
        <end position="188"/>
    </location>
</feature>
<organism evidence="3 4">
    <name type="scientific">Parasynechococcus marenigrum (strain WH8102)</name>
    <dbReference type="NCBI Taxonomy" id="84588"/>
    <lineage>
        <taxon>Bacteria</taxon>
        <taxon>Bacillati</taxon>
        <taxon>Cyanobacteriota</taxon>
        <taxon>Cyanophyceae</taxon>
        <taxon>Synechococcales</taxon>
        <taxon>Prochlorococcaceae</taxon>
        <taxon>Parasynechococcus</taxon>
        <taxon>Parasynechococcus marenigrum</taxon>
    </lineage>
</organism>
<evidence type="ECO:0000313" key="4">
    <source>
        <dbReference type="Proteomes" id="UP000001422"/>
    </source>
</evidence>
<dbReference type="eggNOG" id="COG4372">
    <property type="taxonomic scope" value="Bacteria"/>
</dbReference>
<evidence type="ECO:0008006" key="5">
    <source>
        <dbReference type="Google" id="ProtNLM"/>
    </source>
</evidence>
<sequence length="384" mass="42445">MSGWLLILALLILGGVLSTLGDRLGSRVGKARLSLFNLRPRRTAVLITVLTGSLISALSLGLLLLVSRQLRVGLFELDALQAKLRDSRAALDAAETERREARSATERIEAELIATRQRSATLRRELEPLQQQKRQLEQERNRLTAEIQARDVDIQRTEAELRSVRDRIKAGEKELSSLEQDLLALRRGSVVLRSGQALATATVRLEQPGQAKQVVDRLLQEANQTAYVRVRPGETPDRQILLVPRGDVERLQQTLRQSGTWVVSMRSAGNVLRGESVVYAYPDVKPNRTITRVDEVLATTTIEPDERGSEAVRTRLNLLLASAFAEVQRRGSLSEGLQFDGSALNELGLALVDRTDNEPLDLQVIAVRSSDTADPVAVSVILKP</sequence>
<feature type="transmembrane region" description="Helical" evidence="2">
    <location>
        <begin position="45"/>
        <end position="66"/>
    </location>
</feature>
<dbReference type="EMBL" id="BX569689">
    <property type="protein sequence ID" value="CAE06789.1"/>
    <property type="molecule type" value="Genomic_DNA"/>
</dbReference>
<dbReference type="AlphaFoldDB" id="Q7U9I2"/>
<keyword evidence="2" id="KW-1133">Transmembrane helix</keyword>
<dbReference type="Pfam" id="PF11283">
    <property type="entry name" value="DUF3084"/>
    <property type="match status" value="1"/>
</dbReference>
<keyword evidence="4" id="KW-1185">Reference proteome</keyword>
<gene>
    <name evidence="3" type="ordered locus">SYNW0274</name>
</gene>
<keyword evidence="1" id="KW-0175">Coiled coil</keyword>
<proteinExistence type="predicted"/>
<evidence type="ECO:0000256" key="1">
    <source>
        <dbReference type="SAM" id="Coils"/>
    </source>
</evidence>
<evidence type="ECO:0000313" key="3">
    <source>
        <dbReference type="EMBL" id="CAE06789.1"/>
    </source>
</evidence>
<keyword evidence="2" id="KW-0812">Transmembrane</keyword>
<name>Q7U9I2_PARMW</name>
<protein>
    <recommendedName>
        <fullName evidence="5">Polynucleotidyl transferase</fullName>
    </recommendedName>
</protein>
<reference evidence="3 4" key="1">
    <citation type="journal article" date="2003" name="Nature">
        <title>The genome of a motile marine Synechococcus.</title>
        <authorList>
            <person name="Palenik B."/>
            <person name="Brahamsha B."/>
            <person name="Larimer F."/>
            <person name="Land M."/>
            <person name="Hauser L."/>
            <person name="Chain P."/>
            <person name="Lamerdin J."/>
            <person name="Regala W."/>
            <person name="Allen E.A."/>
            <person name="McCarren J."/>
            <person name="Paulsen I."/>
            <person name="Dufresne A."/>
            <person name="Partensky F."/>
            <person name="Webb E."/>
            <person name="Waterbury J."/>
        </authorList>
    </citation>
    <scope>NUCLEOTIDE SEQUENCE [LARGE SCALE GENOMIC DNA]</scope>
    <source>
        <strain evidence="3 4">WH8102</strain>
    </source>
</reference>